<dbReference type="GO" id="GO:0009243">
    <property type="term" value="P:O antigen biosynthetic process"/>
    <property type="evidence" value="ECO:0007669"/>
    <property type="project" value="UniProtKB-UniPathway"/>
</dbReference>
<accession>A0A6N7C1X6</accession>
<dbReference type="GO" id="GO:0008831">
    <property type="term" value="F:dTDP-4-dehydrorhamnose reductase activity"/>
    <property type="evidence" value="ECO:0007669"/>
    <property type="project" value="UniProtKB-EC"/>
</dbReference>
<dbReference type="SUPFAM" id="SSF51735">
    <property type="entry name" value="NAD(P)-binding Rossmann-fold domains"/>
    <property type="match status" value="1"/>
</dbReference>
<proteinExistence type="inferred from homology"/>
<evidence type="ECO:0000256" key="2">
    <source>
        <dbReference type="ARBA" id="ARBA00010944"/>
    </source>
</evidence>
<evidence type="ECO:0000313" key="9">
    <source>
        <dbReference type="Proteomes" id="UP000471465"/>
    </source>
</evidence>
<evidence type="ECO:0000256" key="5">
    <source>
        <dbReference type="ARBA" id="ARBA00048200"/>
    </source>
</evidence>
<name>A0A6N7C1X6_9GAMM</name>
<comment type="function">
    <text evidence="6">Catalyzes the reduction of dTDP-6-deoxy-L-lyxo-4-hexulose to yield dTDP-L-rhamnose.</text>
</comment>
<keyword evidence="6" id="KW-0521">NADP</keyword>
<comment type="catalytic activity">
    <reaction evidence="5 6">
        <text>dTDP-beta-L-rhamnose + NADP(+) = dTDP-4-dehydro-beta-L-rhamnose + NADPH + H(+)</text>
        <dbReference type="Rhea" id="RHEA:21796"/>
        <dbReference type="ChEBI" id="CHEBI:15378"/>
        <dbReference type="ChEBI" id="CHEBI:57510"/>
        <dbReference type="ChEBI" id="CHEBI:57783"/>
        <dbReference type="ChEBI" id="CHEBI:58349"/>
        <dbReference type="ChEBI" id="CHEBI:62830"/>
        <dbReference type="EC" id="1.1.1.133"/>
    </reaction>
</comment>
<evidence type="ECO:0000259" key="7">
    <source>
        <dbReference type="Pfam" id="PF04321"/>
    </source>
</evidence>
<sequence length="302" mass="33296">MAKKIVLLAHTGQVGFELHRQLQSLGSIITVSRGDVDFLDSDAVYKHIDELAPDIIVNAAAYTAVDKAETDENNAFALNRDLPEVLAKLSVTHDALLAHYSSDYVYPGDGEKPWSEDDLTGPQNLYGRSKLEGDLAVESIASKFLIFRTSWVYAARGNNFLLSMLRLGQEREALNIVSDQIGAPTPARLIATVTSLCIQKFMASNNANKLSGVYHLAPRGFTSWHGFAQMIFERARAEGVTLALKEDGLGQIESTEYPTPAARPLNSRLSLDKIESAFGLAMPTWQSQLCLTFDEWLEMNKS</sequence>
<dbReference type="Proteomes" id="UP000471465">
    <property type="component" value="Unassembled WGS sequence"/>
</dbReference>
<dbReference type="InterPro" id="IPR036291">
    <property type="entry name" value="NAD(P)-bd_dom_sf"/>
</dbReference>
<dbReference type="PANTHER" id="PTHR10491">
    <property type="entry name" value="DTDP-4-DEHYDRORHAMNOSE REDUCTASE"/>
    <property type="match status" value="1"/>
</dbReference>
<dbReference type="Pfam" id="PF04321">
    <property type="entry name" value="RmlD_sub_bind"/>
    <property type="match status" value="1"/>
</dbReference>
<comment type="similarity">
    <text evidence="2 6">Belongs to the dTDP-4-dehydrorhamnose reductase family.</text>
</comment>
<evidence type="ECO:0000313" key="8">
    <source>
        <dbReference type="EMBL" id="KAF0569353.1"/>
    </source>
</evidence>
<evidence type="ECO:0000256" key="3">
    <source>
        <dbReference type="ARBA" id="ARBA00012929"/>
    </source>
</evidence>
<comment type="pathway">
    <text evidence="1 6">Carbohydrate biosynthesis; dTDP-L-rhamnose biosynthesis.</text>
</comment>
<evidence type="ECO:0000256" key="6">
    <source>
        <dbReference type="RuleBase" id="RU364082"/>
    </source>
</evidence>
<keyword evidence="9" id="KW-1185">Reference proteome</keyword>
<evidence type="ECO:0000256" key="4">
    <source>
        <dbReference type="ARBA" id="ARBA00017099"/>
    </source>
</evidence>
<comment type="caution">
    <text evidence="8">The sequence shown here is derived from an EMBL/GenBank/DDBJ whole genome shotgun (WGS) entry which is preliminary data.</text>
</comment>
<gene>
    <name evidence="8" type="ORF">FQV37_2834</name>
</gene>
<feature type="domain" description="RmlD-like substrate binding" evidence="7">
    <location>
        <begin position="4"/>
        <end position="294"/>
    </location>
</feature>
<organism evidence="8 9">
    <name type="scientific">Psychrobacter nivimaris</name>
    <dbReference type="NCBI Taxonomy" id="281738"/>
    <lineage>
        <taxon>Bacteria</taxon>
        <taxon>Pseudomonadati</taxon>
        <taxon>Pseudomonadota</taxon>
        <taxon>Gammaproteobacteria</taxon>
        <taxon>Moraxellales</taxon>
        <taxon>Moraxellaceae</taxon>
        <taxon>Psychrobacter</taxon>
    </lineage>
</organism>
<dbReference type="AlphaFoldDB" id="A0A6N7C1X6"/>
<evidence type="ECO:0000256" key="1">
    <source>
        <dbReference type="ARBA" id="ARBA00004781"/>
    </source>
</evidence>
<reference evidence="8 9" key="1">
    <citation type="submission" date="2019-09" db="EMBL/GenBank/DDBJ databases">
        <title>Draft genome sequence of Psychrobacter nivimaris LAMA 639, in search for biotechnological relevant genes.</title>
        <authorList>
            <person name="Lima A.O.S."/>
            <person name="Staloch B.E.K."/>
            <person name="Freitas R.C."/>
            <person name="Niero H."/>
            <person name="Silva M.A.C."/>
        </authorList>
    </citation>
    <scope>NUCLEOTIDE SEQUENCE [LARGE SCALE GENOMIC DNA]</scope>
    <source>
        <strain evidence="8 9">LAMA 639</strain>
    </source>
</reference>
<dbReference type="PANTHER" id="PTHR10491:SF4">
    <property type="entry name" value="METHIONINE ADENOSYLTRANSFERASE 2 SUBUNIT BETA"/>
    <property type="match status" value="1"/>
</dbReference>
<dbReference type="EMBL" id="VZIZ01000009">
    <property type="protein sequence ID" value="KAF0569353.1"/>
    <property type="molecule type" value="Genomic_DNA"/>
</dbReference>
<dbReference type="InterPro" id="IPR029903">
    <property type="entry name" value="RmlD-like-bd"/>
</dbReference>
<dbReference type="UniPathway" id="UPA00124"/>
<dbReference type="InterPro" id="IPR005913">
    <property type="entry name" value="dTDP_dehydrorham_reduct"/>
</dbReference>
<dbReference type="Gene3D" id="3.90.25.10">
    <property type="entry name" value="UDP-galactose 4-epimerase, domain 1"/>
    <property type="match status" value="1"/>
</dbReference>
<dbReference type="UniPathway" id="UPA00281"/>
<dbReference type="CDD" id="cd05254">
    <property type="entry name" value="dTDP_HR_like_SDR_e"/>
    <property type="match status" value="1"/>
</dbReference>
<dbReference type="GO" id="GO:0005829">
    <property type="term" value="C:cytosol"/>
    <property type="evidence" value="ECO:0007669"/>
    <property type="project" value="TreeGrafter"/>
</dbReference>
<protein>
    <recommendedName>
        <fullName evidence="4 6">dTDP-4-dehydrorhamnose reductase</fullName>
        <ecNumber evidence="3 6">1.1.1.133</ecNumber>
    </recommendedName>
</protein>
<dbReference type="NCBIfam" id="TIGR01214">
    <property type="entry name" value="rmlD"/>
    <property type="match status" value="1"/>
</dbReference>
<comment type="cofactor">
    <cofactor evidence="6">
        <name>Mg(2+)</name>
        <dbReference type="ChEBI" id="CHEBI:18420"/>
    </cofactor>
    <text evidence="6">Binds 1 Mg(2+) ion per monomer.</text>
</comment>
<keyword evidence="6 8" id="KW-0560">Oxidoreductase</keyword>
<dbReference type="GO" id="GO:0019305">
    <property type="term" value="P:dTDP-rhamnose biosynthetic process"/>
    <property type="evidence" value="ECO:0007669"/>
    <property type="project" value="UniProtKB-UniPathway"/>
</dbReference>
<dbReference type="EC" id="1.1.1.133" evidence="3 6"/>
<dbReference type="Gene3D" id="3.40.50.720">
    <property type="entry name" value="NAD(P)-binding Rossmann-like Domain"/>
    <property type="match status" value="1"/>
</dbReference>
<dbReference type="RefSeq" id="WP_160021410.1">
    <property type="nucleotide sequence ID" value="NZ_VZIZ01000009.1"/>
</dbReference>